<dbReference type="NCBIfam" id="TIGR01879">
    <property type="entry name" value="hydantase"/>
    <property type="match status" value="1"/>
</dbReference>
<feature type="binding site" evidence="4">
    <location>
        <position position="293"/>
    </location>
    <ligand>
        <name>allantoate</name>
        <dbReference type="ChEBI" id="CHEBI:17536"/>
    </ligand>
</feature>
<dbReference type="Pfam" id="PF07687">
    <property type="entry name" value="M20_dimer"/>
    <property type="match status" value="1"/>
</dbReference>
<keyword evidence="2 6" id="KW-0378">Hydrolase</keyword>
<reference evidence="6 7" key="1">
    <citation type="submission" date="2020-08" db="EMBL/GenBank/DDBJ databases">
        <title>Genomic Encyclopedia of Type Strains, Phase III (KMG-III): the genomes of soil and plant-associated and newly described type strains.</title>
        <authorList>
            <person name="Whitman W."/>
        </authorList>
    </citation>
    <scope>NUCLEOTIDE SEQUENCE [LARGE SCALE GENOMIC DNA]</scope>
    <source>
        <strain evidence="6 7">CECT 5862</strain>
    </source>
</reference>
<keyword evidence="3" id="KW-0862">Zinc</keyword>
<feature type="domain" description="Peptidase M20 dimerisation" evidence="5">
    <location>
        <begin position="217"/>
        <end position="317"/>
    </location>
</feature>
<evidence type="ECO:0000256" key="3">
    <source>
        <dbReference type="PIRSR" id="PIRSR001235-1"/>
    </source>
</evidence>
<proteinExistence type="inferred from homology"/>
<comment type="cofactor">
    <cofactor evidence="3">
        <name>Zn(2+)</name>
        <dbReference type="ChEBI" id="CHEBI:29105"/>
    </cofactor>
    <text evidence="3">Binds 2 Zn(2+) ions per subunit.</text>
</comment>
<accession>A0A7W5AUF6</accession>
<gene>
    <name evidence="6" type="ORF">FHS18_000509</name>
</gene>
<dbReference type="PIRSF" id="PIRSF001235">
    <property type="entry name" value="Amidase_carbamoylase"/>
    <property type="match status" value="1"/>
</dbReference>
<dbReference type="PANTHER" id="PTHR32494:SF5">
    <property type="entry name" value="ALLANTOATE AMIDOHYDROLASE"/>
    <property type="match status" value="1"/>
</dbReference>
<dbReference type="Pfam" id="PF01546">
    <property type="entry name" value="Peptidase_M20"/>
    <property type="match status" value="1"/>
</dbReference>
<evidence type="ECO:0000256" key="1">
    <source>
        <dbReference type="ARBA" id="ARBA00006153"/>
    </source>
</evidence>
<feature type="binding site" evidence="3">
    <location>
        <position position="97"/>
    </location>
    <ligand>
        <name>Zn(2+)</name>
        <dbReference type="ChEBI" id="CHEBI:29105"/>
        <label>2</label>
    </ligand>
</feature>
<dbReference type="GO" id="GO:0046872">
    <property type="term" value="F:metal ion binding"/>
    <property type="evidence" value="ECO:0007669"/>
    <property type="project" value="UniProtKB-KW"/>
</dbReference>
<dbReference type="CDD" id="cd03884">
    <property type="entry name" value="M20_bAS"/>
    <property type="match status" value="1"/>
</dbReference>
<dbReference type="EMBL" id="JACHXK010000001">
    <property type="protein sequence ID" value="MBB3108481.1"/>
    <property type="molecule type" value="Genomic_DNA"/>
</dbReference>
<dbReference type="Gene3D" id="3.30.70.360">
    <property type="match status" value="1"/>
</dbReference>
<protein>
    <submittedName>
        <fullName evidence="6">Allantoate deiminase</fullName>
        <ecNumber evidence="6">3.5.3.9</ecNumber>
    </submittedName>
</protein>
<keyword evidence="7" id="KW-1185">Reference proteome</keyword>
<dbReference type="InterPro" id="IPR002933">
    <property type="entry name" value="Peptidase_M20"/>
</dbReference>
<dbReference type="EC" id="3.5.3.9" evidence="6"/>
<dbReference type="SUPFAM" id="SSF53187">
    <property type="entry name" value="Zn-dependent exopeptidases"/>
    <property type="match status" value="1"/>
</dbReference>
<dbReference type="InterPro" id="IPR011650">
    <property type="entry name" value="Peptidase_M20_dimer"/>
</dbReference>
<name>A0A7W5AUF6_9BACL</name>
<dbReference type="NCBIfam" id="NF006771">
    <property type="entry name" value="PRK09290.1-5"/>
    <property type="match status" value="1"/>
</dbReference>
<dbReference type="InterPro" id="IPR010158">
    <property type="entry name" value="Amidase_Cbmase"/>
</dbReference>
<evidence type="ECO:0000256" key="4">
    <source>
        <dbReference type="PIRSR" id="PIRSR001235-2"/>
    </source>
</evidence>
<feature type="binding site" evidence="3">
    <location>
        <position position="195"/>
    </location>
    <ligand>
        <name>Zn(2+)</name>
        <dbReference type="ChEBI" id="CHEBI:29105"/>
        <label>1</label>
    </ligand>
</feature>
<dbReference type="Gene3D" id="3.40.630.10">
    <property type="entry name" value="Zn peptidases"/>
    <property type="match status" value="1"/>
</dbReference>
<dbReference type="PANTHER" id="PTHR32494">
    <property type="entry name" value="ALLANTOATE DEIMINASE-RELATED"/>
    <property type="match status" value="1"/>
</dbReference>
<dbReference type="NCBIfam" id="NF006768">
    <property type="entry name" value="PRK09290.1-1"/>
    <property type="match status" value="1"/>
</dbReference>
<dbReference type="RefSeq" id="WP_183596561.1">
    <property type="nucleotide sequence ID" value="NZ_JACHXK010000001.1"/>
</dbReference>
<evidence type="ECO:0000259" key="5">
    <source>
        <dbReference type="Pfam" id="PF07687"/>
    </source>
</evidence>
<keyword evidence="3" id="KW-0479">Metal-binding</keyword>
<evidence type="ECO:0000256" key="2">
    <source>
        <dbReference type="ARBA" id="ARBA00022801"/>
    </source>
</evidence>
<feature type="binding site" evidence="3">
    <location>
        <position position="132"/>
    </location>
    <ligand>
        <name>Zn(2+)</name>
        <dbReference type="ChEBI" id="CHEBI:29105"/>
        <label>2</label>
    </ligand>
</feature>
<comment type="similarity">
    <text evidence="1">Belongs to the peptidase M20 family.</text>
</comment>
<feature type="binding site" evidence="3">
    <location>
        <position position="97"/>
    </location>
    <ligand>
        <name>Zn(2+)</name>
        <dbReference type="ChEBI" id="CHEBI:29105"/>
        <label>1</label>
    </ligand>
</feature>
<dbReference type="Proteomes" id="UP000570361">
    <property type="component" value="Unassembled WGS sequence"/>
</dbReference>
<dbReference type="AlphaFoldDB" id="A0A7W5AUF6"/>
<dbReference type="InterPro" id="IPR036264">
    <property type="entry name" value="Bact_exopeptidase_dim_dom"/>
</dbReference>
<sequence>MKLSEHRDMAAQSTLQLLDELAVFGAEESGGVTRLLYTKPWVDAQRFLAERMRKAGLEARFDRAGNLIGRLAGTDSGSGAIVTGSHIDTVVNGGRYDGAYGVAAGIAAIEYLLEAYGPPKRTLEVISFCEEEGSRFPLTYWGSGHLVGSHSWDQADAIADASGISLREAMEAAGFGDPAQPDPVRQDIEAFVELHIEQGIVLERQQLRIGIVDTIVGQKRYIVTLEGESNHTGTTPMGLRRDALAGAAEMVVAIERLAVQYGDPLVATVGKITCEPNTPNVIAGRVSFTLDIRLDDGVALTQVSERILQELAAIAERRELVFQAVNWLLTEPAPMSPELTGMLERICQEQGVSARRMVSGAGHDAQLLTGVAKTAMIFIPSRGGISHSPDEYSTPEQLSDGVMLLTDMLYALAY</sequence>
<evidence type="ECO:0000313" key="6">
    <source>
        <dbReference type="EMBL" id="MBB3108481.1"/>
    </source>
</evidence>
<feature type="binding site" evidence="4">
    <location>
        <position position="280"/>
    </location>
    <ligand>
        <name>allantoate</name>
        <dbReference type="ChEBI" id="CHEBI:17536"/>
    </ligand>
</feature>
<feature type="binding site" evidence="3">
    <location>
        <position position="86"/>
    </location>
    <ligand>
        <name>Zn(2+)</name>
        <dbReference type="ChEBI" id="CHEBI:29105"/>
        <label>1</label>
    </ligand>
</feature>
<feature type="binding site" evidence="3">
    <location>
        <position position="387"/>
    </location>
    <ligand>
        <name>Zn(2+)</name>
        <dbReference type="ChEBI" id="CHEBI:29105"/>
        <label>2</label>
    </ligand>
</feature>
<evidence type="ECO:0000313" key="7">
    <source>
        <dbReference type="Proteomes" id="UP000570361"/>
    </source>
</evidence>
<dbReference type="GO" id="GO:0047652">
    <property type="term" value="F:allantoate deiminase activity"/>
    <property type="evidence" value="ECO:0007669"/>
    <property type="project" value="UniProtKB-EC"/>
</dbReference>
<comment type="caution">
    <text evidence="6">The sequence shown here is derived from an EMBL/GenBank/DDBJ whole genome shotgun (WGS) entry which is preliminary data.</text>
</comment>
<feature type="binding site" evidence="4">
    <location>
        <position position="220"/>
    </location>
    <ligand>
        <name>allantoate</name>
        <dbReference type="ChEBI" id="CHEBI:17536"/>
    </ligand>
</feature>
<organism evidence="6 7">
    <name type="scientific">Paenibacillus phyllosphaerae</name>
    <dbReference type="NCBI Taxonomy" id="274593"/>
    <lineage>
        <taxon>Bacteria</taxon>
        <taxon>Bacillati</taxon>
        <taxon>Bacillota</taxon>
        <taxon>Bacilli</taxon>
        <taxon>Bacillales</taxon>
        <taxon>Paenibacillaceae</taxon>
        <taxon>Paenibacillus</taxon>
    </lineage>
</organism>
<dbReference type="SUPFAM" id="SSF55031">
    <property type="entry name" value="Bacterial exopeptidase dimerisation domain"/>
    <property type="match status" value="1"/>
</dbReference>